<dbReference type="InterPro" id="IPR056186">
    <property type="entry name" value="PDZ_CPAF-rel"/>
</dbReference>
<gene>
    <name evidence="4" type="ORF">CDD81_330</name>
</gene>
<proteinExistence type="predicted"/>
<feature type="chain" id="PRO_5012699676" description="CPAF-like PDZ domain-containing protein" evidence="2">
    <location>
        <begin position="21"/>
        <end position="715"/>
    </location>
</feature>
<dbReference type="PANTHER" id="PTHR37049">
    <property type="entry name" value="PEPTIDASE S41 FAMILY PROTEIN"/>
    <property type="match status" value="1"/>
</dbReference>
<evidence type="ECO:0000313" key="4">
    <source>
        <dbReference type="EMBL" id="PHH61483.1"/>
    </source>
</evidence>
<feature type="domain" description="CPAF-like PDZ" evidence="3">
    <location>
        <begin position="174"/>
        <end position="297"/>
    </location>
</feature>
<reference evidence="4 5" key="1">
    <citation type="submission" date="2017-06" db="EMBL/GenBank/DDBJ databases">
        <title>Ant-infecting Ophiocordyceps genomes reveal a high diversity of potential behavioral manipulation genes and a possible major role for enterotoxins.</title>
        <authorList>
            <person name="De Bekker C."/>
            <person name="Evans H.C."/>
            <person name="Brachmann A."/>
            <person name="Hughes D.P."/>
        </authorList>
    </citation>
    <scope>NUCLEOTIDE SEQUENCE [LARGE SCALE GENOMIC DNA]</scope>
    <source>
        <strain evidence="4 5">Map64</strain>
    </source>
</reference>
<evidence type="ECO:0000256" key="2">
    <source>
        <dbReference type="SAM" id="SignalP"/>
    </source>
</evidence>
<dbReference type="Pfam" id="PF23658">
    <property type="entry name" value="PDZ_CPAF_rel"/>
    <property type="match status" value="1"/>
</dbReference>
<dbReference type="AlphaFoldDB" id="A0A2C5Y1F5"/>
<sequence length="715" mass="77755">MRLVTSILLTLAPSASVAQGSRPCKGSDAGPAKDSGAENGPSTDACGTISRQLQAQFGQILANLTRKTMPENLPPVPGQPVQDCLQSFPYQPNLGKEFAVEFSKYVQFQSTLETLQDPPKTYASEPADILGGLEKMGSKEYKSQNDFDLDLVSLVASAHDGHFGVTPCTMSLFSFQRDHSGIVSVSSDGLSLPELYTFNDAAQVGKGNGTVSSITKINGQDPNDILQDIAKFSTAQDPDSRYNEVFRSSYWLAGESSSANGTFVDNGGLWPGANITTLTFSNGSTAEMPTVAILREPQFLSTASGQEAFEAFCRPPKENKPPEKGEKRPPPESSAVGFPEPFMRDPYNEVNGYFLDKETTVMYISTFGTDEEESKDYPVTYADTMKNIIAKSKESGRTKMIIDISGNGGGSANRLYNMFRIFFPDKLPNEALRFRRHPASQSLVEAFRVFNDTEASELPSVAFRAVASPGLKTKFNSPEELLGDQTLSRVKVSSAYNLDYNLISTKSNPITGFGEAAAQAQNASSPYAPEDLLIMGNGHCHSSCAEFVHFMTTNAPIRTVVFGGQPKPGPMQIIGGVRGALVMDYEQISDLTGEALEIINDPQAKEVRKEELAMDALPIPFSSLPIRLLGGSVNYESVFPSAEDEVPLQFQTKNADCRLFYTAENIFNPMTAWKAAKDAGWGGAKCVEGSKQKEEQQQKREQVLASRPRIRGSSR</sequence>
<dbReference type="OrthoDB" id="27214at2759"/>
<dbReference type="InterPro" id="IPR052766">
    <property type="entry name" value="S41A_metabolite_peptidase"/>
</dbReference>
<name>A0A2C5Y1F5_9HYPO</name>
<keyword evidence="5" id="KW-1185">Reference proteome</keyword>
<dbReference type="PANTHER" id="PTHR37049:SF4">
    <property type="entry name" value="RHODANESE DOMAIN-CONTAINING PROTEIN"/>
    <property type="match status" value="1"/>
</dbReference>
<protein>
    <recommendedName>
        <fullName evidence="3">CPAF-like PDZ domain-containing protein</fullName>
    </recommendedName>
</protein>
<accession>A0A2C5Y1F5</accession>
<organism evidence="4 5">
    <name type="scientific">Ophiocordyceps australis</name>
    <dbReference type="NCBI Taxonomy" id="1399860"/>
    <lineage>
        <taxon>Eukaryota</taxon>
        <taxon>Fungi</taxon>
        <taxon>Dikarya</taxon>
        <taxon>Ascomycota</taxon>
        <taxon>Pezizomycotina</taxon>
        <taxon>Sordariomycetes</taxon>
        <taxon>Hypocreomycetidae</taxon>
        <taxon>Hypocreales</taxon>
        <taxon>Ophiocordycipitaceae</taxon>
        <taxon>Ophiocordyceps</taxon>
    </lineage>
</organism>
<feature type="compositionally biased region" description="Basic and acidic residues" evidence="1">
    <location>
        <begin position="315"/>
        <end position="330"/>
    </location>
</feature>
<feature type="region of interest" description="Disordered" evidence="1">
    <location>
        <begin position="18"/>
        <end position="44"/>
    </location>
</feature>
<dbReference type="STRING" id="1399860.A0A2C5Y1F5"/>
<dbReference type="SUPFAM" id="SSF52096">
    <property type="entry name" value="ClpP/crotonase"/>
    <property type="match status" value="1"/>
</dbReference>
<evidence type="ECO:0000256" key="1">
    <source>
        <dbReference type="SAM" id="MobiDB-lite"/>
    </source>
</evidence>
<feature type="region of interest" description="Disordered" evidence="1">
    <location>
        <begin position="313"/>
        <end position="341"/>
    </location>
</feature>
<dbReference type="EMBL" id="NJET01000102">
    <property type="protein sequence ID" value="PHH61483.1"/>
    <property type="molecule type" value="Genomic_DNA"/>
</dbReference>
<dbReference type="Proteomes" id="UP000226192">
    <property type="component" value="Unassembled WGS sequence"/>
</dbReference>
<feature type="signal peptide" evidence="2">
    <location>
        <begin position="1"/>
        <end position="20"/>
    </location>
</feature>
<dbReference type="Gene3D" id="3.90.226.10">
    <property type="entry name" value="2-enoyl-CoA Hydratase, Chain A, domain 1"/>
    <property type="match status" value="1"/>
</dbReference>
<dbReference type="InterPro" id="IPR029045">
    <property type="entry name" value="ClpP/crotonase-like_dom_sf"/>
</dbReference>
<feature type="region of interest" description="Disordered" evidence="1">
    <location>
        <begin position="688"/>
        <end position="715"/>
    </location>
</feature>
<evidence type="ECO:0000313" key="5">
    <source>
        <dbReference type="Proteomes" id="UP000226192"/>
    </source>
</evidence>
<keyword evidence="2" id="KW-0732">Signal</keyword>
<comment type="caution">
    <text evidence="4">The sequence shown here is derived from an EMBL/GenBank/DDBJ whole genome shotgun (WGS) entry which is preliminary data.</text>
</comment>
<feature type="compositionally biased region" description="Basic and acidic residues" evidence="1">
    <location>
        <begin position="688"/>
        <end position="702"/>
    </location>
</feature>
<evidence type="ECO:0000259" key="3">
    <source>
        <dbReference type="Pfam" id="PF23658"/>
    </source>
</evidence>